<evidence type="ECO:0000313" key="3">
    <source>
        <dbReference type="Proteomes" id="UP000001064"/>
    </source>
</evidence>
<dbReference type="KEGG" id="dpp:DICPUDRAFT_74058"/>
<dbReference type="Proteomes" id="UP000001064">
    <property type="component" value="Unassembled WGS sequence"/>
</dbReference>
<organism evidence="2 3">
    <name type="scientific">Dictyostelium purpureum</name>
    <name type="common">Slime mold</name>
    <dbReference type="NCBI Taxonomy" id="5786"/>
    <lineage>
        <taxon>Eukaryota</taxon>
        <taxon>Amoebozoa</taxon>
        <taxon>Evosea</taxon>
        <taxon>Eumycetozoa</taxon>
        <taxon>Dictyostelia</taxon>
        <taxon>Dictyosteliales</taxon>
        <taxon>Dictyosteliaceae</taxon>
        <taxon>Dictyostelium</taxon>
    </lineage>
</organism>
<sequence length="266" mass="31424">MGKRLCNLCKEHIDTFSYIQHCLVCAIKYADKYNIDIKNLINKTFQELEIEYVVKKSESSPNKQPKLNPPPPTPNRTTTTTTTAITQPNRDQLNWRTVLNNHVNGNFCIGSNCTKTVVSSNKNNFALVIKNDEKRVPIFFCKPYKHFRDMDQVSRLQLIIREAFIKCDLHSLKNIEFFSNNRCFHGIESPGQCYSYVGKQFYLFSKFHKVRFYYCTPECALCHLVKISKKKWRRITQECYYDEVIDQLVYYDEEENNEAKILNFFK</sequence>
<dbReference type="EMBL" id="GL870943">
    <property type="protein sequence ID" value="EGC40316.1"/>
    <property type="molecule type" value="Genomic_DNA"/>
</dbReference>
<reference evidence="3" key="1">
    <citation type="journal article" date="2011" name="Genome Biol.">
        <title>Comparative genomics of the social amoebae Dictyostelium discoideum and Dictyostelium purpureum.</title>
        <authorList>
            <consortium name="US DOE Joint Genome Institute (JGI-PGF)"/>
            <person name="Sucgang R."/>
            <person name="Kuo A."/>
            <person name="Tian X."/>
            <person name="Salerno W."/>
            <person name="Parikh A."/>
            <person name="Feasley C.L."/>
            <person name="Dalin E."/>
            <person name="Tu H."/>
            <person name="Huang E."/>
            <person name="Barry K."/>
            <person name="Lindquist E."/>
            <person name="Shapiro H."/>
            <person name="Bruce D."/>
            <person name="Schmutz J."/>
            <person name="Salamov A."/>
            <person name="Fey P."/>
            <person name="Gaudet P."/>
            <person name="Anjard C."/>
            <person name="Babu M.M."/>
            <person name="Basu S."/>
            <person name="Bushmanova Y."/>
            <person name="van der Wel H."/>
            <person name="Katoh-Kurasawa M."/>
            <person name="Dinh C."/>
            <person name="Coutinho P.M."/>
            <person name="Saito T."/>
            <person name="Elias M."/>
            <person name="Schaap P."/>
            <person name="Kay R.R."/>
            <person name="Henrissat B."/>
            <person name="Eichinger L."/>
            <person name="Rivero F."/>
            <person name="Putnam N.H."/>
            <person name="West C.M."/>
            <person name="Loomis W.F."/>
            <person name="Chisholm R.L."/>
            <person name="Shaulsky G."/>
            <person name="Strassmann J.E."/>
            <person name="Queller D.C."/>
            <person name="Kuspa A."/>
            <person name="Grigoriev I.V."/>
        </authorList>
    </citation>
    <scope>NUCLEOTIDE SEQUENCE [LARGE SCALE GENOMIC DNA]</scope>
    <source>
        <strain evidence="3">QSDP1</strain>
    </source>
</reference>
<dbReference type="VEuPathDB" id="AmoebaDB:DICPUDRAFT_74058"/>
<feature type="compositionally biased region" description="Low complexity" evidence="1">
    <location>
        <begin position="75"/>
        <end position="84"/>
    </location>
</feature>
<gene>
    <name evidence="2" type="ORF">DICPUDRAFT_74058</name>
</gene>
<dbReference type="AlphaFoldDB" id="F0Z6S7"/>
<dbReference type="GeneID" id="10503544"/>
<proteinExistence type="predicted"/>
<evidence type="ECO:0000313" key="2">
    <source>
        <dbReference type="EMBL" id="EGC40316.1"/>
    </source>
</evidence>
<evidence type="ECO:0000256" key="1">
    <source>
        <dbReference type="SAM" id="MobiDB-lite"/>
    </source>
</evidence>
<keyword evidence="3" id="KW-1185">Reference proteome</keyword>
<accession>F0Z6S7</accession>
<dbReference type="RefSeq" id="XP_003283067.1">
    <property type="nucleotide sequence ID" value="XM_003283019.1"/>
</dbReference>
<protein>
    <submittedName>
        <fullName evidence="2">Uncharacterized protein</fullName>
    </submittedName>
</protein>
<dbReference type="InParanoid" id="F0Z6S7"/>
<feature type="region of interest" description="Disordered" evidence="1">
    <location>
        <begin position="59"/>
        <end position="84"/>
    </location>
</feature>
<name>F0Z6S7_DICPU</name>